<accession>A0A1G8XBY9</accession>
<evidence type="ECO:0000259" key="2">
    <source>
        <dbReference type="Pfam" id="PF13937"/>
    </source>
</evidence>
<dbReference type="NCBIfam" id="TIGR03647">
    <property type="entry name" value="Na_symport_sm"/>
    <property type="match status" value="1"/>
</dbReference>
<dbReference type="AlphaFoldDB" id="A0A1G8XBY9"/>
<keyword evidence="4" id="KW-1185">Reference proteome</keyword>
<keyword evidence="1" id="KW-0812">Transmembrane</keyword>
<dbReference type="Proteomes" id="UP000199305">
    <property type="component" value="Unassembled WGS sequence"/>
</dbReference>
<dbReference type="InterPro" id="IPR019886">
    <property type="entry name" value="Na_symporter_ssu"/>
</dbReference>
<gene>
    <name evidence="3" type="ORF">SAMN05216212_1022</name>
</gene>
<sequence>MSFESEKHAEDYWKENLRLMFTLLAIWFAVSFGCGILLVDELNAIRLGGFKLGFWFAQQGSIYVFLALIVVYVIKMNKLDRKYNVHEDHEEPQELGESLEEEYTH</sequence>
<evidence type="ECO:0000313" key="4">
    <source>
        <dbReference type="Proteomes" id="UP000199305"/>
    </source>
</evidence>
<evidence type="ECO:0000256" key="1">
    <source>
        <dbReference type="SAM" id="Phobius"/>
    </source>
</evidence>
<dbReference type="PROSITE" id="PS51257">
    <property type="entry name" value="PROKAR_LIPOPROTEIN"/>
    <property type="match status" value="1"/>
</dbReference>
<dbReference type="OrthoDB" id="9797746at2"/>
<dbReference type="EMBL" id="FNFH01000002">
    <property type="protein sequence ID" value="SDJ87445.1"/>
    <property type="molecule type" value="Genomic_DNA"/>
</dbReference>
<feature type="transmembrane region" description="Helical" evidence="1">
    <location>
        <begin position="21"/>
        <end position="40"/>
    </location>
</feature>
<keyword evidence="1" id="KW-0472">Membrane</keyword>
<dbReference type="Pfam" id="PF13937">
    <property type="entry name" value="DUF4212"/>
    <property type="match status" value="1"/>
</dbReference>
<feature type="transmembrane region" description="Helical" evidence="1">
    <location>
        <begin position="52"/>
        <end position="74"/>
    </location>
</feature>
<protein>
    <submittedName>
        <fullName evidence="3">Putative solute:sodium symporter small subunit</fullName>
    </submittedName>
</protein>
<dbReference type="RefSeq" id="WP_091509488.1">
    <property type="nucleotide sequence ID" value="NZ_FNFH01000002.1"/>
</dbReference>
<name>A0A1G8XBY9_9GAMM</name>
<keyword evidence="1" id="KW-1133">Transmembrane helix</keyword>
<evidence type="ECO:0000313" key="3">
    <source>
        <dbReference type="EMBL" id="SDJ87445.1"/>
    </source>
</evidence>
<reference evidence="4" key="1">
    <citation type="submission" date="2016-10" db="EMBL/GenBank/DDBJ databases">
        <authorList>
            <person name="Varghese N."/>
            <person name="Submissions S."/>
        </authorList>
    </citation>
    <scope>NUCLEOTIDE SEQUENCE [LARGE SCALE GENOMIC DNA]</scope>
    <source>
        <strain evidence="4">CGMCC 1.10658</strain>
    </source>
</reference>
<dbReference type="STRING" id="658219.SAMN05216212_1022"/>
<proteinExistence type="predicted"/>
<feature type="domain" description="Sodium symporter small subunit" evidence="2">
    <location>
        <begin position="10"/>
        <end position="86"/>
    </location>
</feature>
<organism evidence="3 4">
    <name type="scientific">Microbulbifer yueqingensis</name>
    <dbReference type="NCBI Taxonomy" id="658219"/>
    <lineage>
        <taxon>Bacteria</taxon>
        <taxon>Pseudomonadati</taxon>
        <taxon>Pseudomonadota</taxon>
        <taxon>Gammaproteobacteria</taxon>
        <taxon>Cellvibrionales</taxon>
        <taxon>Microbulbiferaceae</taxon>
        <taxon>Microbulbifer</taxon>
    </lineage>
</organism>